<dbReference type="RefSeq" id="WP_043785922.1">
    <property type="nucleotide sequence ID" value="NZ_JMQI01000062.1"/>
</dbReference>
<dbReference type="OrthoDB" id="9911064at2"/>
<name>A0A066U3Q9_9PSEU</name>
<accession>A0A066U3Q9</accession>
<sequence length="92" mass="10336">MPDEESKHKFDLTEIEEFHETLNAVKAKMPDEQQRLLQSILVLAWAAVEEEEAKLANGFSGSFTPEQGSLLADFTKGGVSLRPQLFRGFIKL</sequence>
<evidence type="ECO:0000313" key="2">
    <source>
        <dbReference type="Proteomes" id="UP000027345"/>
    </source>
</evidence>
<keyword evidence="2" id="KW-1185">Reference proteome</keyword>
<dbReference type="EMBL" id="JMQI01000062">
    <property type="protein sequence ID" value="KDN18739.1"/>
    <property type="molecule type" value="Genomic_DNA"/>
</dbReference>
<reference evidence="1 2" key="1">
    <citation type="submission" date="2014-05" db="EMBL/GenBank/DDBJ databases">
        <title>Draft genome sequence of Amycolatopsis rifamycinica DSM 46095.</title>
        <authorList>
            <person name="Lal R."/>
            <person name="Saxena A."/>
            <person name="Kumari R."/>
            <person name="Mukherjee U."/>
            <person name="Singh P."/>
            <person name="Sangwan N."/>
            <person name="Mahato N.K."/>
        </authorList>
    </citation>
    <scope>NUCLEOTIDE SEQUENCE [LARGE SCALE GENOMIC DNA]</scope>
    <source>
        <strain evidence="1 2">DSM 46095</strain>
    </source>
</reference>
<protein>
    <submittedName>
        <fullName evidence="1">Uncharacterized protein</fullName>
    </submittedName>
</protein>
<gene>
    <name evidence="1" type="ORF">DV20_29555</name>
</gene>
<evidence type="ECO:0000313" key="1">
    <source>
        <dbReference type="EMBL" id="KDN18739.1"/>
    </source>
</evidence>
<dbReference type="AlphaFoldDB" id="A0A066U3Q9"/>
<dbReference type="Proteomes" id="UP000027345">
    <property type="component" value="Unassembled WGS sequence"/>
</dbReference>
<comment type="caution">
    <text evidence="1">The sequence shown here is derived from an EMBL/GenBank/DDBJ whole genome shotgun (WGS) entry which is preliminary data.</text>
</comment>
<organism evidence="1 2">
    <name type="scientific">Amycolatopsis rifamycinica</name>
    <dbReference type="NCBI Taxonomy" id="287986"/>
    <lineage>
        <taxon>Bacteria</taxon>
        <taxon>Bacillati</taxon>
        <taxon>Actinomycetota</taxon>
        <taxon>Actinomycetes</taxon>
        <taxon>Pseudonocardiales</taxon>
        <taxon>Pseudonocardiaceae</taxon>
        <taxon>Amycolatopsis</taxon>
    </lineage>
</organism>
<proteinExistence type="predicted"/>
<dbReference type="STRING" id="287986.DV20_29555"/>